<dbReference type="EMBL" id="CYZR01000004">
    <property type="protein sequence ID" value="CUN88904.1"/>
    <property type="molecule type" value="Genomic_DNA"/>
</dbReference>
<evidence type="ECO:0000259" key="2">
    <source>
        <dbReference type="Pfam" id="PF07670"/>
    </source>
</evidence>
<keyword evidence="1" id="KW-1133">Transmembrane helix</keyword>
<reference evidence="3 4" key="1">
    <citation type="submission" date="2015-09" db="EMBL/GenBank/DDBJ databases">
        <authorList>
            <consortium name="Pathogen Informatics"/>
        </authorList>
    </citation>
    <scope>NUCLEOTIDE SEQUENCE [LARGE SCALE GENOMIC DNA]</scope>
    <source>
        <strain evidence="3 4">2789STDY5834858</strain>
    </source>
</reference>
<evidence type="ECO:0000313" key="4">
    <source>
        <dbReference type="Proteomes" id="UP000095488"/>
    </source>
</evidence>
<feature type="transmembrane region" description="Helical" evidence="1">
    <location>
        <begin position="216"/>
        <end position="238"/>
    </location>
</feature>
<dbReference type="InterPro" id="IPR011642">
    <property type="entry name" value="Gate_dom"/>
</dbReference>
<feature type="transmembrane region" description="Helical" evidence="1">
    <location>
        <begin position="101"/>
        <end position="120"/>
    </location>
</feature>
<protein>
    <submittedName>
        <fullName evidence="3">Uncharacterized protein conserved in bacteria</fullName>
    </submittedName>
</protein>
<dbReference type="Pfam" id="PF07670">
    <property type="entry name" value="Gate"/>
    <property type="match status" value="1"/>
</dbReference>
<keyword evidence="4" id="KW-1185">Reference proteome</keyword>
<feature type="transmembrane region" description="Helical" evidence="1">
    <location>
        <begin position="132"/>
        <end position="165"/>
    </location>
</feature>
<organism evidence="3 4">
    <name type="scientific">Sarcina ventriculi</name>
    <name type="common">Clostridium ventriculi</name>
    <dbReference type="NCBI Taxonomy" id="1267"/>
    <lineage>
        <taxon>Bacteria</taxon>
        <taxon>Bacillati</taxon>
        <taxon>Bacillota</taxon>
        <taxon>Clostridia</taxon>
        <taxon>Eubacteriales</taxon>
        <taxon>Clostridiaceae</taxon>
        <taxon>Sarcina</taxon>
    </lineage>
</organism>
<sequence length="455" mass="50065">MLIKELTNKQKNNNSNLLKFIIPSLIGVTLFMVPIYYNGELSIPIAVCSNIVQGLLGDVLPLVLTILICSVGVITAIYKITKPKFMINNKVCKTLFDIKPIWLIGRILGALFILMSYLNIGPGFISSEDTGAFILTGLLPTLFVVFFFAGLFLPLLLNFGLLEFCGSMLTKIMRPLFKLPGRSSVDCITSWLGDGTIGVLLTSKQYEEGFYSQREACVISTTFSVVSITFSFVIISQVGLSHMFIPFYLTVMVSGIIAAIVLPRTWPLKNIPNKYHNGVQPKSTEKIPNGYTPFTFGLDLAIKKASTQKGIKAFFKEGFLNVLDMWIGVLPIVMAMGTIALGLAEYTPIFQWLGAPFIPLLKLLGIPEAQAASQTVIVGFADMFLPSVMATKISSDMTRFIIACVSVTQLIYLSEVGSVILGSKIPLKLKDLFIIFLMRTLITLPIITLIAHILF</sequence>
<keyword evidence="1" id="KW-0472">Membrane</keyword>
<evidence type="ECO:0000256" key="1">
    <source>
        <dbReference type="SAM" id="Phobius"/>
    </source>
</evidence>
<comment type="caution">
    <text evidence="3">The sequence shown here is derived from an EMBL/GenBank/DDBJ whole genome shotgun (WGS) entry which is preliminary data.</text>
</comment>
<feature type="transmembrane region" description="Helical" evidence="1">
    <location>
        <begin position="20"/>
        <end position="39"/>
    </location>
</feature>
<dbReference type="RefSeq" id="WP_055258860.1">
    <property type="nucleotide sequence ID" value="NZ_CABIXL010000004.1"/>
</dbReference>
<feature type="transmembrane region" description="Helical" evidence="1">
    <location>
        <begin position="349"/>
        <end position="364"/>
    </location>
</feature>
<feature type="transmembrane region" description="Helical" evidence="1">
    <location>
        <begin position="244"/>
        <end position="262"/>
    </location>
</feature>
<feature type="transmembrane region" description="Helical" evidence="1">
    <location>
        <begin position="319"/>
        <end position="343"/>
    </location>
</feature>
<evidence type="ECO:0000313" key="3">
    <source>
        <dbReference type="EMBL" id="CUN88904.1"/>
    </source>
</evidence>
<accession>A0ABM9UQ52</accession>
<proteinExistence type="predicted"/>
<feature type="domain" description="Nucleoside transporter/FeoB GTPase Gate" evidence="2">
    <location>
        <begin position="141"/>
        <end position="239"/>
    </location>
</feature>
<dbReference type="Proteomes" id="UP000095488">
    <property type="component" value="Unassembled WGS sequence"/>
</dbReference>
<gene>
    <name evidence="3" type="ORF">ERS852473_01337</name>
</gene>
<feature type="transmembrane region" description="Helical" evidence="1">
    <location>
        <begin position="400"/>
        <end position="421"/>
    </location>
</feature>
<name>A0ABM9UQ52_SARVE</name>
<feature type="transmembrane region" description="Helical" evidence="1">
    <location>
        <begin position="59"/>
        <end position="80"/>
    </location>
</feature>
<feature type="transmembrane region" description="Helical" evidence="1">
    <location>
        <begin position="433"/>
        <end position="454"/>
    </location>
</feature>
<keyword evidence="1" id="KW-0812">Transmembrane</keyword>